<protein>
    <submittedName>
        <fullName evidence="3">GIY-YIG nuclease family protein</fullName>
    </submittedName>
</protein>
<dbReference type="InterPro" id="IPR000305">
    <property type="entry name" value="GIY-YIG_endonuc"/>
</dbReference>
<sequence length="48" mass="5718">METNNHFFYVVKCKDNSWYAGYTNDLHKRVKTHNDGKGAKYTKVRRPV</sequence>
<reference evidence="3" key="1">
    <citation type="submission" date="2020-02" db="EMBL/GenBank/DDBJ databases">
        <title>Investigating the Use of Bacteriophages as New Decolonization Strategy for Intestinal Carriage of CTX-M-15-producing ST131 Escherichia coli: an In Vitro Continuous Culture System Model.</title>
        <authorList>
            <person name="Bernasconi O.J."/>
            <person name="Campos-Madueno E.I."/>
            <person name="Dona V."/>
            <person name="Perreten V."/>
            <person name="Carattoli A."/>
            <person name="Endimiani A."/>
        </authorList>
    </citation>
    <scope>NUCLEOTIDE SEQUENCE</scope>
    <source>
        <strain evidence="3">4901.28</strain>
    </source>
</reference>
<dbReference type="InterPro" id="IPR035901">
    <property type="entry name" value="GIY-YIG_endonuc_sf"/>
</dbReference>
<dbReference type="EMBL" id="JAAHTE010000719">
    <property type="protein sequence ID" value="NEU03034.1"/>
    <property type="molecule type" value="Genomic_DNA"/>
</dbReference>
<accession>A0A6D1A8T0</accession>
<organism evidence="3">
    <name type="scientific">Escherichia coli</name>
    <dbReference type="NCBI Taxonomy" id="562"/>
    <lineage>
        <taxon>Bacteria</taxon>
        <taxon>Pseudomonadati</taxon>
        <taxon>Pseudomonadota</taxon>
        <taxon>Gammaproteobacteria</taxon>
        <taxon>Enterobacterales</taxon>
        <taxon>Enterobacteriaceae</taxon>
        <taxon>Escherichia</taxon>
    </lineage>
</organism>
<dbReference type="Gene3D" id="3.40.1440.10">
    <property type="entry name" value="GIY-YIG endonuclease"/>
    <property type="match status" value="1"/>
</dbReference>
<name>A0A6D1A8T0_ECOLX</name>
<comment type="caution">
    <text evidence="3">The sequence shown here is derived from an EMBL/GenBank/DDBJ whole genome shotgun (WGS) entry which is preliminary data.</text>
</comment>
<feature type="non-terminal residue" evidence="3">
    <location>
        <position position="48"/>
    </location>
</feature>
<dbReference type="PANTHER" id="PTHR34477:SF1">
    <property type="entry name" value="UPF0213 PROTEIN YHBQ"/>
    <property type="match status" value="1"/>
</dbReference>
<proteinExistence type="inferred from homology"/>
<dbReference type="PANTHER" id="PTHR34477">
    <property type="entry name" value="UPF0213 PROTEIN YHBQ"/>
    <property type="match status" value="1"/>
</dbReference>
<gene>
    <name evidence="3" type="ORF">G3563_29200</name>
</gene>
<evidence type="ECO:0000313" key="3">
    <source>
        <dbReference type="EMBL" id="NEU03034.1"/>
    </source>
</evidence>
<dbReference type="Pfam" id="PF01541">
    <property type="entry name" value="GIY-YIG"/>
    <property type="match status" value="1"/>
</dbReference>
<dbReference type="CDD" id="cd10456">
    <property type="entry name" value="GIY-YIG_UPF0213"/>
    <property type="match status" value="1"/>
</dbReference>
<dbReference type="SUPFAM" id="SSF82771">
    <property type="entry name" value="GIY-YIG endonuclease"/>
    <property type="match status" value="1"/>
</dbReference>
<dbReference type="InterPro" id="IPR050190">
    <property type="entry name" value="UPF0213_domain"/>
</dbReference>
<dbReference type="AlphaFoldDB" id="A0A6D1A8T0"/>
<evidence type="ECO:0000259" key="2">
    <source>
        <dbReference type="PROSITE" id="PS50164"/>
    </source>
</evidence>
<evidence type="ECO:0000256" key="1">
    <source>
        <dbReference type="ARBA" id="ARBA00007435"/>
    </source>
</evidence>
<feature type="domain" description="GIY-YIG" evidence="2">
    <location>
        <begin position="4"/>
        <end position="48"/>
    </location>
</feature>
<comment type="similarity">
    <text evidence="1">Belongs to the UPF0213 family.</text>
</comment>
<dbReference type="PROSITE" id="PS50164">
    <property type="entry name" value="GIY_YIG"/>
    <property type="match status" value="1"/>
</dbReference>